<reference evidence="16" key="2">
    <citation type="submission" date="2021-03" db="UniProtKB">
        <authorList>
            <consortium name="EnsemblPlants"/>
        </authorList>
    </citation>
    <scope>IDENTIFICATION</scope>
</reference>
<dbReference type="GO" id="GO:1990883">
    <property type="term" value="F:18S rRNA cytidine N-acetyltransferase activity"/>
    <property type="evidence" value="ECO:0007669"/>
    <property type="project" value="TreeGrafter"/>
</dbReference>
<protein>
    <recommendedName>
        <fullName evidence="9 10">RNA cytidine acetyltransferase</fullName>
        <ecNumber evidence="10">2.3.1.-</ecNumber>
    </recommendedName>
    <alternativeName>
        <fullName evidence="10">18S rRNA cytosine acetyltransferase</fullName>
    </alternativeName>
</protein>
<dbReference type="PANTHER" id="PTHR10925">
    <property type="entry name" value="N-ACETYLTRANSFERASE 10"/>
    <property type="match status" value="1"/>
</dbReference>
<dbReference type="GO" id="GO:0005730">
    <property type="term" value="C:nucleolus"/>
    <property type="evidence" value="ECO:0007669"/>
    <property type="project" value="UniProtKB-SubCell"/>
</dbReference>
<dbReference type="EnsemblPlants" id="AUR62027168-RA">
    <property type="protein sequence ID" value="AUR62027168-RA:cds"/>
    <property type="gene ID" value="AUR62027168"/>
</dbReference>
<feature type="domain" description="TcmA/NAT10 helicase" evidence="12">
    <location>
        <begin position="281"/>
        <end position="477"/>
    </location>
</feature>
<comment type="similarity">
    <text evidence="10">Belongs to the RNA cytidine acetyltransferase family. NAT10 subfamily.</text>
</comment>
<dbReference type="InterPro" id="IPR027992">
    <property type="entry name" value="tRNA_bind_dom"/>
</dbReference>
<dbReference type="HAMAP" id="MF_03211">
    <property type="entry name" value="RNA_acetyltr_Nat10"/>
    <property type="match status" value="1"/>
</dbReference>
<gene>
    <name evidence="16" type="primary">LOC110723889</name>
</gene>
<feature type="binding site" evidence="10">
    <location>
        <position position="459"/>
    </location>
    <ligand>
        <name>ATP</name>
        <dbReference type="ChEBI" id="CHEBI:30616"/>
    </ligand>
</feature>
<comment type="catalytic activity">
    <reaction evidence="10">
        <text>a cytidine in tRNA + acetyl-CoA + ATP + H2O = an N(4)-acetylcytidine in tRNA + ADP + phosphate + CoA + H(+)</text>
        <dbReference type="Rhea" id="RHEA:53876"/>
        <dbReference type="Rhea" id="RHEA-COMP:13670"/>
        <dbReference type="Rhea" id="RHEA-COMP:13671"/>
        <dbReference type="ChEBI" id="CHEBI:15377"/>
        <dbReference type="ChEBI" id="CHEBI:15378"/>
        <dbReference type="ChEBI" id="CHEBI:30616"/>
        <dbReference type="ChEBI" id="CHEBI:43474"/>
        <dbReference type="ChEBI" id="CHEBI:57287"/>
        <dbReference type="ChEBI" id="CHEBI:57288"/>
        <dbReference type="ChEBI" id="CHEBI:74900"/>
        <dbReference type="ChEBI" id="CHEBI:82748"/>
        <dbReference type="ChEBI" id="CHEBI:456216"/>
    </reaction>
</comment>
<dbReference type="InterPro" id="IPR027417">
    <property type="entry name" value="P-loop_NTPase"/>
</dbReference>
<evidence type="ECO:0000256" key="2">
    <source>
        <dbReference type="ARBA" id="ARBA00022552"/>
    </source>
</evidence>
<evidence type="ECO:0000256" key="11">
    <source>
        <dbReference type="SAM" id="MobiDB-lite"/>
    </source>
</evidence>
<dbReference type="GO" id="GO:0051391">
    <property type="term" value="P:tRNA acetylation"/>
    <property type="evidence" value="ECO:0007669"/>
    <property type="project" value="UniProtKB-UniRule"/>
</dbReference>
<keyword evidence="7 10" id="KW-0539">Nucleus</keyword>
<sequence>MRKKVDERIRTLIENGVKTRHRSLFVIIGDKSRDQIVNLHYMLSKAVVKARPTVLWCYRDKLELSSHKKKRAKQVKKLMQRGLLDPEKVDPFSLFIESGGITYCLYKDSERVLGNTFGMCILQDFEALTPNLLARTIETVEGGGLIVLLLRSLSSLTSLCTMVMDVHERFRTESHSDATGRFNERFLLSIASCRSCVVMDDELNILPISTHIRSITPVPVREDSDGLSDAERDLKNLKEELNEDFPVGPLIKKCCTLDQGKAVITFLDAILDKTLRSTIALLAARGRGKSAALGLAVAGAVAAGYSNIYVTAPSPENLKTLFDFICKGFDSLEYKEHMDYDVVKSSNPDYKKAIVRINIYKQHRQTIQYIQPHEHEKLSQVELLVIDEAAAVPLPVVKSLLGPYLVFISSTVNGYEGTGRSLSLKLLQQLEEQSQTSKNLDSSLTGRIFKKIELSESIRYASGDPIESWLNELLCLDVANYIPNINRLPPPSECDLYYVNRDTLFSYHKDSELFLQRMMALYVASHYKNSPNDLQLMADAPAHHLFVLLGPVDESKNHLPDILCVIQVCLEGQISLKSALRSLSDGRSPHGDQIPWKFCEQFRETAFPSLSGARIVRIATHPSAMRLGYGSVAVELLARYFEGQLTSTSEADDDVEDINEPPVSIVQAAEKVSLLEENIKPRTNLPPLLMHLRERRPEKLHYIGVSFGLTLDLFRFWRKHKFVPFYIGQIPNAVTGEHTCMVLKPLHNDDIEVDASDQLGFLAPFYRDFKQRFSRLLCSNEFRSMEYKLAMSVLDPKINFAESESSGLNMDGFLKTIEEYISPHDMKRLQAYVDNLADYRLILDLVPVLSHLYFQERVPVTLSYAQASVLLCIGLQNQDVSYIEGQMKLERQQILSLFIKGMKKFHKYLYGIATKDVESSLPRLKEIVMEPHKISLEEDLDNASKRVKSDMKAKAEGLLNPELLQQFAVEADFEKTLGGKISSSGLVSIKSNKSKPEKKSKVSDSKNEKKRSKDERGNKSNKKRKP</sequence>
<dbReference type="GO" id="GO:0005524">
    <property type="term" value="F:ATP binding"/>
    <property type="evidence" value="ECO:0007669"/>
    <property type="project" value="UniProtKB-UniRule"/>
</dbReference>
<evidence type="ECO:0000256" key="9">
    <source>
        <dbReference type="ARBA" id="ARBA00068357"/>
    </source>
</evidence>
<evidence type="ECO:0000256" key="10">
    <source>
        <dbReference type="HAMAP-Rule" id="MF_03211"/>
    </source>
</evidence>
<evidence type="ECO:0000313" key="16">
    <source>
        <dbReference type="EnsemblPlants" id="AUR62027168-RA:cds"/>
    </source>
</evidence>
<evidence type="ECO:0000256" key="7">
    <source>
        <dbReference type="ARBA" id="ARBA00023242"/>
    </source>
</evidence>
<dbReference type="GO" id="GO:0000049">
    <property type="term" value="F:tRNA binding"/>
    <property type="evidence" value="ECO:0007669"/>
    <property type="project" value="TreeGrafter"/>
</dbReference>
<feature type="binding site" evidence="10">
    <location>
        <begin position="625"/>
        <end position="631"/>
    </location>
    <ligand>
        <name>acetyl-CoA</name>
        <dbReference type="ChEBI" id="CHEBI:57288"/>
    </ligand>
</feature>
<evidence type="ECO:0000256" key="4">
    <source>
        <dbReference type="ARBA" id="ARBA00022694"/>
    </source>
</evidence>
<feature type="domain" description="Possible tRNA binding" evidence="15">
    <location>
        <begin position="761"/>
        <end position="972"/>
    </location>
</feature>
<accession>A0A803MCH5</accession>
<dbReference type="GO" id="GO:1904812">
    <property type="term" value="P:rRNA acetylation involved in maturation of SSU-rRNA"/>
    <property type="evidence" value="ECO:0007669"/>
    <property type="project" value="InterPro"/>
</dbReference>
<feature type="region of interest" description="Disordered" evidence="11">
    <location>
        <begin position="984"/>
        <end position="1026"/>
    </location>
</feature>
<dbReference type="PANTHER" id="PTHR10925:SF5">
    <property type="entry name" value="RNA CYTIDINE ACETYLTRANSFERASE"/>
    <property type="match status" value="1"/>
</dbReference>
<dbReference type="FunFam" id="3.40.50.300:FF:002218">
    <property type="entry name" value="tRNA(Met) cytidine acetyltransferase TmcA"/>
    <property type="match status" value="1"/>
</dbReference>
<keyword evidence="2 10" id="KW-0698">rRNA processing</keyword>
<dbReference type="AlphaFoldDB" id="A0A803MCH5"/>
<dbReference type="Gene3D" id="3.40.50.11040">
    <property type="match status" value="1"/>
</dbReference>
<dbReference type="InterPro" id="IPR033688">
    <property type="entry name" value="NAT10"/>
</dbReference>
<evidence type="ECO:0000256" key="1">
    <source>
        <dbReference type="ARBA" id="ARBA00004604"/>
    </source>
</evidence>
<keyword evidence="3 10" id="KW-0808">Transferase</keyword>
<organism evidence="16 17">
    <name type="scientific">Chenopodium quinoa</name>
    <name type="common">Quinoa</name>
    <dbReference type="NCBI Taxonomy" id="63459"/>
    <lineage>
        <taxon>Eukaryota</taxon>
        <taxon>Viridiplantae</taxon>
        <taxon>Streptophyta</taxon>
        <taxon>Embryophyta</taxon>
        <taxon>Tracheophyta</taxon>
        <taxon>Spermatophyta</taxon>
        <taxon>Magnoliopsida</taxon>
        <taxon>eudicotyledons</taxon>
        <taxon>Gunneridae</taxon>
        <taxon>Pentapetalae</taxon>
        <taxon>Caryophyllales</taxon>
        <taxon>Chenopodiaceae</taxon>
        <taxon>Chenopodioideae</taxon>
        <taxon>Atripliceae</taxon>
        <taxon>Chenopodium</taxon>
    </lineage>
</organism>
<dbReference type="Gene3D" id="3.40.630.30">
    <property type="match status" value="1"/>
</dbReference>
<keyword evidence="8 10" id="KW-0012">Acyltransferase</keyword>
<dbReference type="InterPro" id="IPR007807">
    <property type="entry name" value="TcmA/NAT10_helicase"/>
</dbReference>
<feature type="binding site" evidence="10">
    <location>
        <begin position="286"/>
        <end position="295"/>
    </location>
    <ligand>
        <name>ATP</name>
        <dbReference type="ChEBI" id="CHEBI:30616"/>
    </ligand>
</feature>
<dbReference type="Pfam" id="PF13718">
    <property type="entry name" value="GNAT_acetyltr_2"/>
    <property type="match status" value="1"/>
</dbReference>
<dbReference type="OrthoDB" id="10067491at2759"/>
<name>A0A803MCH5_CHEQI</name>
<evidence type="ECO:0000259" key="13">
    <source>
        <dbReference type="Pfam" id="PF08351"/>
    </source>
</evidence>
<dbReference type="InterPro" id="IPR032672">
    <property type="entry name" value="TmcA/NAT10/Kre33"/>
</dbReference>
<dbReference type="EC" id="2.3.1.-" evidence="10"/>
<feature type="compositionally biased region" description="Basic and acidic residues" evidence="11">
    <location>
        <begin position="994"/>
        <end position="1018"/>
    </location>
</feature>
<dbReference type="InterPro" id="IPR013562">
    <property type="entry name" value="TmcA/NAT10_N"/>
</dbReference>
<dbReference type="OMA" id="HLHYIMS"/>
<comment type="function">
    <text evidence="10">RNA cytidine acetyltransferase with specificity toward both 18S rRNA and tRNAs. Catalyzes the formation of N(4)-acetylcytidine (ac4C) in 18S rRNA. Required for early nucleolar cleavages of precursor rRNA at sites A0, A1 and A2 during 18S rRNA synthesis. Catalyzes the formation of ac4C in serine and leucine tRNAs. Requires a tRNA-binding adapter protein for full tRNA acetyltransferase activity but not for 18S rRNA acetylation.</text>
</comment>
<dbReference type="Gene3D" id="3.40.50.300">
    <property type="entry name" value="P-loop containing nucleotide triphosphate hydrolases"/>
    <property type="match status" value="1"/>
</dbReference>
<evidence type="ECO:0000259" key="12">
    <source>
        <dbReference type="Pfam" id="PF05127"/>
    </source>
</evidence>
<dbReference type="Pfam" id="PF05127">
    <property type="entry name" value="NAT10_TcmA_helicase"/>
    <property type="match status" value="1"/>
</dbReference>
<keyword evidence="4 10" id="KW-0819">tRNA processing</keyword>
<evidence type="ECO:0000259" key="14">
    <source>
        <dbReference type="Pfam" id="PF13718"/>
    </source>
</evidence>
<feature type="domain" description="N-acetyltransferase" evidence="14">
    <location>
        <begin position="517"/>
        <end position="746"/>
    </location>
</feature>
<evidence type="ECO:0000259" key="15">
    <source>
        <dbReference type="Pfam" id="PF13725"/>
    </source>
</evidence>
<reference evidence="16" key="1">
    <citation type="journal article" date="2017" name="Nature">
        <title>The genome of Chenopodium quinoa.</title>
        <authorList>
            <person name="Jarvis D.E."/>
            <person name="Ho Y.S."/>
            <person name="Lightfoot D.J."/>
            <person name="Schmoeckel S.M."/>
            <person name="Li B."/>
            <person name="Borm T.J.A."/>
            <person name="Ohyanagi H."/>
            <person name="Mineta K."/>
            <person name="Michell C.T."/>
            <person name="Saber N."/>
            <person name="Kharbatia N.M."/>
            <person name="Rupper R.R."/>
            <person name="Sharp A.R."/>
            <person name="Dally N."/>
            <person name="Boughton B.A."/>
            <person name="Woo Y.H."/>
            <person name="Gao G."/>
            <person name="Schijlen E.G.W.M."/>
            <person name="Guo X."/>
            <person name="Momin A.A."/>
            <person name="Negrao S."/>
            <person name="Al-Babili S."/>
            <person name="Gehring C."/>
            <person name="Roessner U."/>
            <person name="Jung C."/>
            <person name="Murphy K."/>
            <person name="Arold S.T."/>
            <person name="Gojobori T."/>
            <person name="van der Linden C.G."/>
            <person name="van Loo E.N."/>
            <person name="Jellen E.N."/>
            <person name="Maughan P.J."/>
            <person name="Tester M."/>
        </authorList>
    </citation>
    <scope>NUCLEOTIDE SEQUENCE [LARGE SCALE GENOMIC DNA]</scope>
    <source>
        <strain evidence="16">cv. PI 614886</strain>
    </source>
</reference>
<keyword evidence="5 10" id="KW-0547">Nucleotide-binding</keyword>
<comment type="subcellular location">
    <subcellularLocation>
        <location evidence="1 10">Nucleus</location>
        <location evidence="1 10">Nucleolus</location>
    </subcellularLocation>
</comment>
<dbReference type="Pfam" id="PF08351">
    <property type="entry name" value="TmcA_N"/>
    <property type="match status" value="1"/>
</dbReference>
<keyword evidence="17" id="KW-1185">Reference proteome</keyword>
<evidence type="ECO:0000256" key="6">
    <source>
        <dbReference type="ARBA" id="ARBA00022840"/>
    </source>
</evidence>
<evidence type="ECO:0000256" key="3">
    <source>
        <dbReference type="ARBA" id="ARBA00022679"/>
    </source>
</evidence>
<evidence type="ECO:0000256" key="5">
    <source>
        <dbReference type="ARBA" id="ARBA00022741"/>
    </source>
</evidence>
<dbReference type="Gramene" id="AUR62027168-RA">
    <property type="protein sequence ID" value="AUR62027168-RA:cds"/>
    <property type="gene ID" value="AUR62027168"/>
</dbReference>
<evidence type="ECO:0000313" key="17">
    <source>
        <dbReference type="Proteomes" id="UP000596660"/>
    </source>
</evidence>
<keyword evidence="6 10" id="KW-0067">ATP-binding</keyword>
<proteinExistence type="inferred from homology"/>
<feature type="domain" description="TmcA/NAT10 N-terminal" evidence="13">
    <location>
        <begin position="1"/>
        <end position="200"/>
    </location>
</feature>
<dbReference type="Proteomes" id="UP000596660">
    <property type="component" value="Unplaced"/>
</dbReference>
<evidence type="ECO:0000256" key="8">
    <source>
        <dbReference type="ARBA" id="ARBA00023315"/>
    </source>
</evidence>
<dbReference type="InterPro" id="IPR000182">
    <property type="entry name" value="GNAT_dom"/>
</dbReference>
<comment type="catalytic activity">
    <reaction evidence="10">
        <text>a cytidine in 18S rRNA + acetyl-CoA + ATP + H2O = an N(4)-acetylcytidine in 18S rRNA + ADP + phosphate + CoA + H(+)</text>
        <dbReference type="Rhea" id="RHEA:51424"/>
        <dbReference type="Rhea" id="RHEA-COMP:13575"/>
        <dbReference type="Rhea" id="RHEA-COMP:13576"/>
        <dbReference type="ChEBI" id="CHEBI:15377"/>
        <dbReference type="ChEBI" id="CHEBI:15378"/>
        <dbReference type="ChEBI" id="CHEBI:30616"/>
        <dbReference type="ChEBI" id="CHEBI:43474"/>
        <dbReference type="ChEBI" id="CHEBI:57287"/>
        <dbReference type="ChEBI" id="CHEBI:57288"/>
        <dbReference type="ChEBI" id="CHEBI:74900"/>
        <dbReference type="ChEBI" id="CHEBI:82748"/>
        <dbReference type="ChEBI" id="CHEBI:456216"/>
    </reaction>
</comment>
<dbReference type="GO" id="GO:0030686">
    <property type="term" value="C:90S preribosome"/>
    <property type="evidence" value="ECO:0007669"/>
    <property type="project" value="TreeGrafter"/>
</dbReference>
<feature type="binding site" evidence="10">
    <location>
        <position position="719"/>
    </location>
    <ligand>
        <name>acetyl-CoA</name>
        <dbReference type="ChEBI" id="CHEBI:57288"/>
    </ligand>
</feature>
<dbReference type="Pfam" id="PF13725">
    <property type="entry name" value="tRNA_bind_2"/>
    <property type="match status" value="1"/>
</dbReference>
<feature type="binding site" evidence="10">
    <location>
        <begin position="618"/>
        <end position="620"/>
    </location>
    <ligand>
        <name>acetyl-CoA</name>
        <dbReference type="ChEBI" id="CHEBI:57288"/>
    </ligand>
</feature>